<dbReference type="AlphaFoldDB" id="A0A9P5Q396"/>
<name>A0A9P5Q396_9AGAR</name>
<dbReference type="OrthoDB" id="3256662at2759"/>
<gene>
    <name evidence="1" type="ORF">BDP27DRAFT_1317791</name>
</gene>
<dbReference type="SUPFAM" id="SSF52047">
    <property type="entry name" value="RNI-like"/>
    <property type="match status" value="1"/>
</dbReference>
<organism evidence="1 2">
    <name type="scientific">Rhodocollybia butyracea</name>
    <dbReference type="NCBI Taxonomy" id="206335"/>
    <lineage>
        <taxon>Eukaryota</taxon>
        <taxon>Fungi</taxon>
        <taxon>Dikarya</taxon>
        <taxon>Basidiomycota</taxon>
        <taxon>Agaricomycotina</taxon>
        <taxon>Agaricomycetes</taxon>
        <taxon>Agaricomycetidae</taxon>
        <taxon>Agaricales</taxon>
        <taxon>Marasmiineae</taxon>
        <taxon>Omphalotaceae</taxon>
        <taxon>Rhodocollybia</taxon>
    </lineage>
</organism>
<proteinExistence type="predicted"/>
<sequence length="481" mass="54522">MLLQELRRALRQKPFNLRDIRTWNSPERRSSITGMVLTPIPIELYDLIFSFVIPCSDGESEESTLKRMKDLRSLSVVCRLFCAEILPLVFRSVVFQNTEETAVSRNQMSYVPFCASLKNGEIFAESLALQVRQCTIRDWIGASNLADFFWRVHVKALPKLINLTVIAISRTRITPPLLTIIRRLPHLKSFTLDGCDFQDISASNVQKLASRTGDSPVVQPLAVEFFPVLKNLTEFCTDSPALMNILMELKETPPPLRTLVVLKVLDLALLNDFLYRLHNLESLTVDNVHTSETSSLTSAPAHLICFPRLPKLRELTCPPRLIANLSGAHNLSHLSFSTSMVYDADSVSHIRFLAAVRQWPEFAQSGSLLELSLPYTFAVAITEPIFVPQVSFRGLKKLTVVNEPSVLALRRTFDKQNQLSAFEIEANESFVKSLVDQLTDKDYFPKLICLLFVAYKGRDWKLQRESLSDELKLVEDSDSVY</sequence>
<protein>
    <submittedName>
        <fullName evidence="1">Uncharacterized protein</fullName>
    </submittedName>
</protein>
<dbReference type="EMBL" id="JADNRY010000015">
    <property type="protein sequence ID" value="KAF9073989.1"/>
    <property type="molecule type" value="Genomic_DNA"/>
</dbReference>
<dbReference type="Proteomes" id="UP000772434">
    <property type="component" value="Unassembled WGS sequence"/>
</dbReference>
<evidence type="ECO:0000313" key="1">
    <source>
        <dbReference type="EMBL" id="KAF9073989.1"/>
    </source>
</evidence>
<evidence type="ECO:0000313" key="2">
    <source>
        <dbReference type="Proteomes" id="UP000772434"/>
    </source>
</evidence>
<keyword evidence="2" id="KW-1185">Reference proteome</keyword>
<reference evidence="1" key="1">
    <citation type="submission" date="2020-11" db="EMBL/GenBank/DDBJ databases">
        <authorList>
            <consortium name="DOE Joint Genome Institute"/>
            <person name="Ahrendt S."/>
            <person name="Riley R."/>
            <person name="Andreopoulos W."/>
            <person name="Labutti K."/>
            <person name="Pangilinan J."/>
            <person name="Ruiz-Duenas F.J."/>
            <person name="Barrasa J.M."/>
            <person name="Sanchez-Garcia M."/>
            <person name="Camarero S."/>
            <person name="Miyauchi S."/>
            <person name="Serrano A."/>
            <person name="Linde D."/>
            <person name="Babiker R."/>
            <person name="Drula E."/>
            <person name="Ayuso-Fernandez I."/>
            <person name="Pacheco R."/>
            <person name="Padilla G."/>
            <person name="Ferreira P."/>
            <person name="Barriuso J."/>
            <person name="Kellner H."/>
            <person name="Castanera R."/>
            <person name="Alfaro M."/>
            <person name="Ramirez L."/>
            <person name="Pisabarro A.G."/>
            <person name="Kuo A."/>
            <person name="Tritt A."/>
            <person name="Lipzen A."/>
            <person name="He G."/>
            <person name="Yan M."/>
            <person name="Ng V."/>
            <person name="Cullen D."/>
            <person name="Martin F."/>
            <person name="Rosso M.-N."/>
            <person name="Henrissat B."/>
            <person name="Hibbett D."/>
            <person name="Martinez A.T."/>
            <person name="Grigoriev I.V."/>
        </authorList>
    </citation>
    <scope>NUCLEOTIDE SEQUENCE</scope>
    <source>
        <strain evidence="1">AH 40177</strain>
    </source>
</reference>
<dbReference type="Gene3D" id="3.80.10.10">
    <property type="entry name" value="Ribonuclease Inhibitor"/>
    <property type="match status" value="1"/>
</dbReference>
<accession>A0A9P5Q396</accession>
<comment type="caution">
    <text evidence="1">The sequence shown here is derived from an EMBL/GenBank/DDBJ whole genome shotgun (WGS) entry which is preliminary data.</text>
</comment>
<dbReference type="InterPro" id="IPR032675">
    <property type="entry name" value="LRR_dom_sf"/>
</dbReference>